<sequence length="119" mass="13405">MSRYLGDRAPRSSPSNTNTTWQYLLTSPHSDIPFGAVPSIFLYDKTSDHSNLSALATLQHPPRRTAITLETRCPRRPTDIPAIATKCVHVGWFLFMTFLDVFPGVPNDTCRPYAFAFMD</sequence>
<proteinExistence type="predicted"/>
<accession>A0AAW0GAQ1</accession>
<dbReference type="Proteomes" id="UP001385951">
    <property type="component" value="Unassembled WGS sequence"/>
</dbReference>
<dbReference type="AlphaFoldDB" id="A0AAW0GAQ1"/>
<name>A0AAW0GAQ1_9APHY</name>
<evidence type="ECO:0000313" key="2">
    <source>
        <dbReference type="Proteomes" id="UP001385951"/>
    </source>
</evidence>
<comment type="caution">
    <text evidence="1">The sequence shown here is derived from an EMBL/GenBank/DDBJ whole genome shotgun (WGS) entry which is preliminary data.</text>
</comment>
<dbReference type="EMBL" id="JASBNA010000010">
    <property type="protein sequence ID" value="KAK7688709.1"/>
    <property type="molecule type" value="Genomic_DNA"/>
</dbReference>
<protein>
    <submittedName>
        <fullName evidence="1">Uncharacterized protein</fullName>
    </submittedName>
</protein>
<keyword evidence="2" id="KW-1185">Reference proteome</keyword>
<organism evidence="1 2">
    <name type="scientific">Cerrena zonata</name>
    <dbReference type="NCBI Taxonomy" id="2478898"/>
    <lineage>
        <taxon>Eukaryota</taxon>
        <taxon>Fungi</taxon>
        <taxon>Dikarya</taxon>
        <taxon>Basidiomycota</taxon>
        <taxon>Agaricomycotina</taxon>
        <taxon>Agaricomycetes</taxon>
        <taxon>Polyporales</taxon>
        <taxon>Cerrenaceae</taxon>
        <taxon>Cerrena</taxon>
    </lineage>
</organism>
<reference evidence="1 2" key="1">
    <citation type="submission" date="2022-09" db="EMBL/GenBank/DDBJ databases">
        <authorList>
            <person name="Palmer J.M."/>
        </authorList>
    </citation>
    <scope>NUCLEOTIDE SEQUENCE [LARGE SCALE GENOMIC DNA]</scope>
    <source>
        <strain evidence="1 2">DSM 7382</strain>
    </source>
</reference>
<evidence type="ECO:0000313" key="1">
    <source>
        <dbReference type="EMBL" id="KAK7688709.1"/>
    </source>
</evidence>
<gene>
    <name evidence="1" type="ORF">QCA50_008247</name>
</gene>